<feature type="domain" description="ABC transmembrane type-1" evidence="8">
    <location>
        <begin position="191"/>
        <end position="376"/>
    </location>
</feature>
<evidence type="ECO:0000256" key="7">
    <source>
        <dbReference type="RuleBase" id="RU363032"/>
    </source>
</evidence>
<organism evidence="9 10">
    <name type="scientific">Dongia sedimenti</name>
    <dbReference type="NCBI Taxonomy" id="3064282"/>
    <lineage>
        <taxon>Bacteria</taxon>
        <taxon>Pseudomonadati</taxon>
        <taxon>Pseudomonadota</taxon>
        <taxon>Alphaproteobacteria</taxon>
        <taxon>Rhodospirillales</taxon>
        <taxon>Dongiaceae</taxon>
        <taxon>Dongia</taxon>
    </lineage>
</organism>
<feature type="transmembrane region" description="Helical" evidence="7">
    <location>
        <begin position="353"/>
        <end position="375"/>
    </location>
</feature>
<evidence type="ECO:0000259" key="8">
    <source>
        <dbReference type="PROSITE" id="PS50928"/>
    </source>
</evidence>
<feature type="transmembrane region" description="Helical" evidence="7">
    <location>
        <begin position="309"/>
        <end position="333"/>
    </location>
</feature>
<reference evidence="10" key="1">
    <citation type="submission" date="2023-08" db="EMBL/GenBank/DDBJ databases">
        <title>Rhodospirillaceae gen. nov., a novel taxon isolated from the Yangtze River Yuezi River estuary sludge.</title>
        <authorList>
            <person name="Ruan L."/>
        </authorList>
    </citation>
    <scope>NUCLEOTIDE SEQUENCE [LARGE SCALE GENOMIC DNA]</scope>
    <source>
        <strain evidence="10">R-7</strain>
    </source>
</reference>
<evidence type="ECO:0000256" key="2">
    <source>
        <dbReference type="ARBA" id="ARBA00022448"/>
    </source>
</evidence>
<feature type="transmembrane region" description="Helical" evidence="7">
    <location>
        <begin position="198"/>
        <end position="216"/>
    </location>
</feature>
<comment type="similarity">
    <text evidence="7">Belongs to the binding-protein-dependent transport system permease family.</text>
</comment>
<evidence type="ECO:0000256" key="1">
    <source>
        <dbReference type="ARBA" id="ARBA00004651"/>
    </source>
</evidence>
<evidence type="ECO:0000256" key="6">
    <source>
        <dbReference type="ARBA" id="ARBA00023136"/>
    </source>
</evidence>
<proteinExistence type="inferred from homology"/>
<feature type="transmembrane region" description="Helical" evidence="7">
    <location>
        <begin position="257"/>
        <end position="279"/>
    </location>
</feature>
<dbReference type="PANTHER" id="PTHR30151:SF0">
    <property type="entry name" value="ABC TRANSPORTER PERMEASE PROTEIN MJ0413-RELATED"/>
    <property type="match status" value="1"/>
</dbReference>
<keyword evidence="3" id="KW-1003">Cell membrane</keyword>
<gene>
    <name evidence="9" type="ORF">Q8A70_02760</name>
</gene>
<evidence type="ECO:0000313" key="9">
    <source>
        <dbReference type="EMBL" id="MDQ7246565.1"/>
    </source>
</evidence>
<dbReference type="Gene3D" id="1.10.3720.10">
    <property type="entry name" value="MetI-like"/>
    <property type="match status" value="1"/>
</dbReference>
<dbReference type="CDD" id="cd06261">
    <property type="entry name" value="TM_PBP2"/>
    <property type="match status" value="1"/>
</dbReference>
<feature type="transmembrane region" description="Helical" evidence="7">
    <location>
        <begin position="142"/>
        <end position="164"/>
    </location>
</feature>
<dbReference type="InterPro" id="IPR035906">
    <property type="entry name" value="MetI-like_sf"/>
</dbReference>
<dbReference type="RefSeq" id="WP_379953955.1">
    <property type="nucleotide sequence ID" value="NZ_JAUYVI010000001.1"/>
</dbReference>
<evidence type="ECO:0000256" key="5">
    <source>
        <dbReference type="ARBA" id="ARBA00022989"/>
    </source>
</evidence>
<dbReference type="InterPro" id="IPR000515">
    <property type="entry name" value="MetI-like"/>
</dbReference>
<evidence type="ECO:0000256" key="3">
    <source>
        <dbReference type="ARBA" id="ARBA00022475"/>
    </source>
</evidence>
<evidence type="ECO:0000256" key="4">
    <source>
        <dbReference type="ARBA" id="ARBA00022692"/>
    </source>
</evidence>
<dbReference type="EMBL" id="JAUYVI010000001">
    <property type="protein sequence ID" value="MDQ7246565.1"/>
    <property type="molecule type" value="Genomic_DNA"/>
</dbReference>
<feature type="transmembrane region" description="Helical" evidence="7">
    <location>
        <begin position="228"/>
        <end position="251"/>
    </location>
</feature>
<feature type="transmembrane region" description="Helical" evidence="7">
    <location>
        <begin position="34"/>
        <end position="57"/>
    </location>
</feature>
<accession>A0ABU0YFT8</accession>
<dbReference type="PROSITE" id="PS50928">
    <property type="entry name" value="ABC_TM1"/>
    <property type="match status" value="1"/>
</dbReference>
<keyword evidence="4 7" id="KW-0812">Transmembrane</keyword>
<evidence type="ECO:0000313" key="10">
    <source>
        <dbReference type="Proteomes" id="UP001230156"/>
    </source>
</evidence>
<comment type="subcellular location">
    <subcellularLocation>
        <location evidence="1 7">Cell membrane</location>
        <topology evidence="1 7">Multi-pass membrane protein</topology>
    </subcellularLocation>
</comment>
<protein>
    <submittedName>
        <fullName evidence="9">ABC transporter permease</fullName>
    </submittedName>
</protein>
<feature type="transmembrane region" description="Helical" evidence="7">
    <location>
        <begin position="9"/>
        <end position="28"/>
    </location>
</feature>
<dbReference type="Proteomes" id="UP001230156">
    <property type="component" value="Unassembled WGS sequence"/>
</dbReference>
<feature type="transmembrane region" description="Helical" evidence="7">
    <location>
        <begin position="64"/>
        <end position="86"/>
    </location>
</feature>
<keyword evidence="10" id="KW-1185">Reference proteome</keyword>
<sequence>MRGRFATYLPLRFIASLCIIFSFWMPLGTYDADLIFWNAFPSAVATMLICLGCLAVAPWVALRLIGLSVSAATLILLPTAESFGGLENLLNQLLGLGSEPALFQMGLSASGFWLALIGIALFTWIVMADLAAMPRNRWRDIAIPLIFGLLLVYLWQAIVIGFAVPKVLLPAPAAIAQAIRNGAATLADDFAQTFLKSVLAGFVIGNAIGFATALLADRYPFLQRGLLPLGNFASAVPIIGIAPIMVMWFGFGWESKSAVVVLMIFFPMLVNTLAGLNAADRMSLDLMRSYGAGYVQTLLKLRLPMALPFIFNALKINSTLALIGAIVAEFFGSPTAGMGFRINIENARMGLDVVWATIAVAAVAGSAFYGILALLERAFTFWHPSYRAQN</sequence>
<dbReference type="PANTHER" id="PTHR30151">
    <property type="entry name" value="ALKANE SULFONATE ABC TRANSPORTER-RELATED, MEMBRANE SUBUNIT"/>
    <property type="match status" value="1"/>
</dbReference>
<feature type="transmembrane region" description="Helical" evidence="7">
    <location>
        <begin position="106"/>
        <end position="130"/>
    </location>
</feature>
<name>A0ABU0YFT8_9PROT</name>
<dbReference type="Pfam" id="PF00528">
    <property type="entry name" value="BPD_transp_1"/>
    <property type="match status" value="1"/>
</dbReference>
<keyword evidence="5 7" id="KW-1133">Transmembrane helix</keyword>
<dbReference type="SUPFAM" id="SSF161098">
    <property type="entry name" value="MetI-like"/>
    <property type="match status" value="1"/>
</dbReference>
<keyword evidence="6 7" id="KW-0472">Membrane</keyword>
<comment type="caution">
    <text evidence="9">The sequence shown here is derived from an EMBL/GenBank/DDBJ whole genome shotgun (WGS) entry which is preliminary data.</text>
</comment>
<keyword evidence="2 7" id="KW-0813">Transport</keyword>